<feature type="transmembrane region" description="Helical" evidence="1">
    <location>
        <begin position="44"/>
        <end position="61"/>
    </location>
</feature>
<feature type="domain" description="HTH LytTR-type" evidence="2">
    <location>
        <begin position="199"/>
        <end position="248"/>
    </location>
</feature>
<protein>
    <recommendedName>
        <fullName evidence="2">HTH LytTR-type domain-containing protein</fullName>
    </recommendedName>
</protein>
<evidence type="ECO:0000313" key="4">
    <source>
        <dbReference type="Proteomes" id="UP000226437"/>
    </source>
</evidence>
<dbReference type="Gene3D" id="2.40.50.1020">
    <property type="entry name" value="LytTr DNA-binding domain"/>
    <property type="match status" value="1"/>
</dbReference>
<name>A0A2G0CCF7_9BACT</name>
<dbReference type="Pfam" id="PF04397">
    <property type="entry name" value="LytTR"/>
    <property type="match status" value="1"/>
</dbReference>
<gene>
    <name evidence="3" type="ORF">CGL56_14530</name>
</gene>
<accession>A0A2G0CCF7</accession>
<comment type="caution">
    <text evidence="3">The sequence shown here is derived from an EMBL/GenBank/DDBJ whole genome shotgun (WGS) entry which is preliminary data.</text>
</comment>
<reference evidence="3 4" key="1">
    <citation type="submission" date="2017-10" db="EMBL/GenBank/DDBJ databases">
        <title>The draft genome sequence of Lewinella marina KCTC 32374.</title>
        <authorList>
            <person name="Wang K."/>
        </authorList>
    </citation>
    <scope>NUCLEOTIDE SEQUENCE [LARGE SCALE GENOMIC DNA]</scope>
    <source>
        <strain evidence="3 4">MKG-38</strain>
    </source>
</reference>
<keyword evidence="1" id="KW-0472">Membrane</keyword>
<dbReference type="OrthoDB" id="1118393at2"/>
<feature type="transmembrane region" description="Helical" evidence="1">
    <location>
        <begin position="112"/>
        <end position="134"/>
    </location>
</feature>
<proteinExistence type="predicted"/>
<evidence type="ECO:0000256" key="1">
    <source>
        <dbReference type="SAM" id="Phobius"/>
    </source>
</evidence>
<evidence type="ECO:0000313" key="3">
    <source>
        <dbReference type="EMBL" id="PHK97645.1"/>
    </source>
</evidence>
<keyword evidence="1" id="KW-0812">Transmembrane</keyword>
<dbReference type="GO" id="GO:0003677">
    <property type="term" value="F:DNA binding"/>
    <property type="evidence" value="ECO:0007669"/>
    <property type="project" value="InterPro"/>
</dbReference>
<feature type="transmembrane region" description="Helical" evidence="1">
    <location>
        <begin position="81"/>
        <end position="100"/>
    </location>
</feature>
<organism evidence="3 4">
    <name type="scientific">Neolewinella marina</name>
    <dbReference type="NCBI Taxonomy" id="438751"/>
    <lineage>
        <taxon>Bacteria</taxon>
        <taxon>Pseudomonadati</taxon>
        <taxon>Bacteroidota</taxon>
        <taxon>Saprospiria</taxon>
        <taxon>Saprospirales</taxon>
        <taxon>Lewinellaceae</taxon>
        <taxon>Neolewinella</taxon>
    </lineage>
</organism>
<dbReference type="Proteomes" id="UP000226437">
    <property type="component" value="Unassembled WGS sequence"/>
</dbReference>
<keyword evidence="1" id="KW-1133">Transmembrane helix</keyword>
<dbReference type="PROSITE" id="PS50930">
    <property type="entry name" value="HTH_LYTTR"/>
    <property type="match status" value="1"/>
</dbReference>
<evidence type="ECO:0000259" key="2">
    <source>
        <dbReference type="PROSITE" id="PS50930"/>
    </source>
</evidence>
<keyword evidence="4" id="KW-1185">Reference proteome</keyword>
<sequence length="248" mass="26957">MLSRNPFRRPFPERPFGRAVVIGHGRTALFVFLALLFLLPVLPALMYGTVVFLIAVAYHQLTERLGVGRTGPRWTLARWTLDQAVLLLLVSVASFLVYNATVDWSVLNLRVLLYITVPTVVVGLLPIVISGIAVQLRAEGEHQRLAGRVQLSKLGAGAEDCDITFAVRRPGGGTVLHYRDSPPQAMTERSLEGVVDQPGGAGLVRCHRDYLVNLRCIVGVTADAQGLRLSVGPTGETVPVAPAYFRAI</sequence>
<dbReference type="RefSeq" id="WP_099107299.1">
    <property type="nucleotide sequence ID" value="NZ_JAATJF010000005.1"/>
</dbReference>
<dbReference type="AlphaFoldDB" id="A0A2G0CCF7"/>
<dbReference type="EMBL" id="PDLO01000007">
    <property type="protein sequence ID" value="PHK97645.1"/>
    <property type="molecule type" value="Genomic_DNA"/>
</dbReference>
<dbReference type="InterPro" id="IPR007492">
    <property type="entry name" value="LytTR_DNA-bd_dom"/>
</dbReference>